<name>A0A1G8KZU8_9NOCA</name>
<sequence>MRAGVGVEVRIDEHLLPDRIVIDTGWCRDRSPADLGDAVMAGYRRAVRARVRRTWRELPRLVSTSVFDPGDRPDETRSATSDVVCASGVPAVVVRADHLGLTAVEVSADRLLREAGADEVAREILRCVDRLRPTEPRPRLAAELMASELAL</sequence>
<accession>A0A1G8KZU8</accession>
<dbReference type="AlphaFoldDB" id="A0A1G8KZU8"/>
<evidence type="ECO:0000313" key="2">
    <source>
        <dbReference type="Proteomes" id="UP000183263"/>
    </source>
</evidence>
<keyword evidence="2" id="KW-1185">Reference proteome</keyword>
<protein>
    <submittedName>
        <fullName evidence="1">Uncharacterized protein</fullName>
    </submittedName>
</protein>
<organism evidence="1 2">
    <name type="scientific">Rhodococcus triatomae</name>
    <dbReference type="NCBI Taxonomy" id="300028"/>
    <lineage>
        <taxon>Bacteria</taxon>
        <taxon>Bacillati</taxon>
        <taxon>Actinomycetota</taxon>
        <taxon>Actinomycetes</taxon>
        <taxon>Mycobacteriales</taxon>
        <taxon>Nocardiaceae</taxon>
        <taxon>Rhodococcus</taxon>
    </lineage>
</organism>
<reference evidence="1 2" key="1">
    <citation type="submission" date="2016-10" db="EMBL/GenBank/DDBJ databases">
        <authorList>
            <person name="de Groot N.N."/>
        </authorList>
    </citation>
    <scope>NUCLEOTIDE SEQUENCE [LARGE SCALE GENOMIC DNA]</scope>
    <source>
        <strain evidence="1 2">DSM 44892</strain>
    </source>
</reference>
<gene>
    <name evidence="1" type="ORF">SAMN05444695_10815</name>
</gene>
<proteinExistence type="predicted"/>
<evidence type="ECO:0000313" key="1">
    <source>
        <dbReference type="EMBL" id="SDI48903.1"/>
    </source>
</evidence>
<dbReference type="Proteomes" id="UP000183263">
    <property type="component" value="Unassembled WGS sequence"/>
</dbReference>
<dbReference type="EMBL" id="FNDN01000008">
    <property type="protein sequence ID" value="SDI48903.1"/>
    <property type="molecule type" value="Genomic_DNA"/>
</dbReference>